<dbReference type="GO" id="GO:0000731">
    <property type="term" value="P:DNA synthesis involved in DNA repair"/>
    <property type="evidence" value="ECO:0007669"/>
    <property type="project" value="TreeGrafter"/>
</dbReference>
<dbReference type="GO" id="GO:0009432">
    <property type="term" value="P:SOS response"/>
    <property type="evidence" value="ECO:0007669"/>
    <property type="project" value="UniProtKB-UniRule"/>
</dbReference>
<dbReference type="Proteomes" id="UP000586095">
    <property type="component" value="Unassembled WGS sequence"/>
</dbReference>
<dbReference type="GO" id="GO:0005524">
    <property type="term" value="F:ATP binding"/>
    <property type="evidence" value="ECO:0007669"/>
    <property type="project" value="UniProtKB-UniRule"/>
</dbReference>
<keyword evidence="8 13" id="KW-0067">ATP-binding</keyword>
<evidence type="ECO:0000256" key="14">
    <source>
        <dbReference type="RuleBase" id="RU000578"/>
    </source>
</evidence>
<comment type="caution">
    <text evidence="16">The sequence shown here is derived from an EMBL/GenBank/DDBJ whole genome shotgun (WGS) entry which is preliminary data.</text>
</comment>
<dbReference type="InterPro" id="IPR027417">
    <property type="entry name" value="P-loop_NTPase"/>
</dbReference>
<dbReference type="PANTHER" id="PTHR32182:SF0">
    <property type="entry name" value="DNA REPLICATION AND REPAIR PROTEIN RECF"/>
    <property type="match status" value="1"/>
</dbReference>
<keyword evidence="10 13" id="KW-0234">DNA repair</keyword>
<feature type="binding site" evidence="13">
    <location>
        <begin position="30"/>
        <end position="37"/>
    </location>
    <ligand>
        <name>ATP</name>
        <dbReference type="ChEBI" id="CHEBI:30616"/>
    </ligand>
</feature>
<evidence type="ECO:0000256" key="1">
    <source>
        <dbReference type="ARBA" id="ARBA00004496"/>
    </source>
</evidence>
<evidence type="ECO:0000256" key="4">
    <source>
        <dbReference type="ARBA" id="ARBA00022490"/>
    </source>
</evidence>
<proteinExistence type="inferred from homology"/>
<name>A0A852RAM0_9MICO</name>
<dbReference type="GO" id="GO:0003697">
    <property type="term" value="F:single-stranded DNA binding"/>
    <property type="evidence" value="ECO:0007669"/>
    <property type="project" value="UniProtKB-UniRule"/>
</dbReference>
<evidence type="ECO:0000256" key="3">
    <source>
        <dbReference type="ARBA" id="ARBA00020170"/>
    </source>
</evidence>
<dbReference type="GO" id="GO:0006260">
    <property type="term" value="P:DNA replication"/>
    <property type="evidence" value="ECO:0007669"/>
    <property type="project" value="UniProtKB-UniRule"/>
</dbReference>
<evidence type="ECO:0000256" key="13">
    <source>
        <dbReference type="HAMAP-Rule" id="MF_00365"/>
    </source>
</evidence>
<evidence type="ECO:0000256" key="7">
    <source>
        <dbReference type="ARBA" id="ARBA00022763"/>
    </source>
</evidence>
<keyword evidence="6 13" id="KW-0547">Nucleotide-binding</keyword>
<evidence type="ECO:0000256" key="9">
    <source>
        <dbReference type="ARBA" id="ARBA00023125"/>
    </source>
</evidence>
<dbReference type="SUPFAM" id="SSF52540">
    <property type="entry name" value="P-loop containing nucleoside triphosphate hydrolases"/>
    <property type="match status" value="1"/>
</dbReference>
<keyword evidence="9 13" id="KW-0238">DNA-binding</keyword>
<dbReference type="PANTHER" id="PTHR32182">
    <property type="entry name" value="DNA REPLICATION AND REPAIR PROTEIN RECF"/>
    <property type="match status" value="1"/>
</dbReference>
<dbReference type="EMBL" id="JACCBD010000001">
    <property type="protein sequence ID" value="NYD28385.1"/>
    <property type="molecule type" value="Genomic_DNA"/>
</dbReference>
<dbReference type="GO" id="GO:0006302">
    <property type="term" value="P:double-strand break repair"/>
    <property type="evidence" value="ECO:0007669"/>
    <property type="project" value="TreeGrafter"/>
</dbReference>
<organism evidence="16 17">
    <name type="scientific">Leucobacter aridicollis</name>
    <dbReference type="NCBI Taxonomy" id="283878"/>
    <lineage>
        <taxon>Bacteria</taxon>
        <taxon>Bacillati</taxon>
        <taxon>Actinomycetota</taxon>
        <taxon>Actinomycetes</taxon>
        <taxon>Micrococcales</taxon>
        <taxon>Microbacteriaceae</taxon>
        <taxon>Leucobacter</taxon>
    </lineage>
</organism>
<keyword evidence="5 13" id="KW-0235">DNA replication</keyword>
<dbReference type="PROSITE" id="PS00617">
    <property type="entry name" value="RECF_1"/>
    <property type="match status" value="1"/>
</dbReference>
<protein>
    <recommendedName>
        <fullName evidence="3 13">DNA replication and repair protein RecF</fullName>
    </recommendedName>
</protein>
<dbReference type="InterPro" id="IPR001238">
    <property type="entry name" value="DNA-binding_RecF"/>
</dbReference>
<evidence type="ECO:0000256" key="8">
    <source>
        <dbReference type="ARBA" id="ARBA00022840"/>
    </source>
</evidence>
<evidence type="ECO:0000313" key="16">
    <source>
        <dbReference type="EMBL" id="NYD28385.1"/>
    </source>
</evidence>
<comment type="similarity">
    <text evidence="2 13 14">Belongs to the RecF family.</text>
</comment>
<evidence type="ECO:0000256" key="6">
    <source>
        <dbReference type="ARBA" id="ARBA00022741"/>
    </source>
</evidence>
<dbReference type="InterPro" id="IPR003395">
    <property type="entry name" value="RecF/RecN/SMC_N"/>
</dbReference>
<keyword evidence="7 13" id="KW-0227">DNA damage</keyword>
<dbReference type="Pfam" id="PF02463">
    <property type="entry name" value="SMC_N"/>
    <property type="match status" value="1"/>
</dbReference>
<dbReference type="InterPro" id="IPR042174">
    <property type="entry name" value="RecF_2"/>
</dbReference>
<dbReference type="HAMAP" id="MF_00365">
    <property type="entry name" value="RecF"/>
    <property type="match status" value="1"/>
</dbReference>
<evidence type="ECO:0000256" key="11">
    <source>
        <dbReference type="ARBA" id="ARBA00023236"/>
    </source>
</evidence>
<dbReference type="PROSITE" id="PS00618">
    <property type="entry name" value="RECF_2"/>
    <property type="match status" value="1"/>
</dbReference>
<evidence type="ECO:0000256" key="10">
    <source>
        <dbReference type="ARBA" id="ARBA00023204"/>
    </source>
</evidence>
<accession>A0A852RAM0</accession>
<dbReference type="AlphaFoldDB" id="A0A852RAM0"/>
<evidence type="ECO:0000313" key="17">
    <source>
        <dbReference type="Proteomes" id="UP000586095"/>
    </source>
</evidence>
<sequence>MRVAHLSLGDFRNYAAAELALHAGPNLIVGKNGQGKTNLVEAISYFATLRSHRVSSDSAMIRAEQPAAILRMRVAAGDRDVLLETQLNRVGANRAQVNGNVVRSRELTRWFTSIMFAPEDLSIVRGEPAGRRRFMDDALTARLPVAAGVLSDYERVVRQRTSLLKSARSASRGSAALQATLGIWDEQLIEHGVKIMLARRELIADLRNPLVEAYSNLVDADHSPGLSLHESVYEELDDVSRGTPAPGADVEVSRETLATDFRRVLESVRAREIERGVTLVGPHRDDLLLTLNALPVRGYASHGESWSFALSLKIALASVIRAESPAGDPVIILDDVFAELDRGRRERLMAVVSEFEQVIVTAAVEGDVPDGLPWHRIEVSAGTLRDRADDE</sequence>
<reference evidence="16 17" key="1">
    <citation type="submission" date="2020-07" db="EMBL/GenBank/DDBJ databases">
        <title>Sequencing the genomes of 1000 actinobacteria strains.</title>
        <authorList>
            <person name="Klenk H.-P."/>
        </authorList>
    </citation>
    <scope>NUCLEOTIDE SEQUENCE [LARGE SCALE GENOMIC DNA]</scope>
    <source>
        <strain evidence="16 17">DSM 17380</strain>
    </source>
</reference>
<dbReference type="NCBIfam" id="TIGR00611">
    <property type="entry name" value="recf"/>
    <property type="match status" value="1"/>
</dbReference>
<feature type="domain" description="RecF/RecN/SMC N-terminal" evidence="15">
    <location>
        <begin position="3"/>
        <end position="364"/>
    </location>
</feature>
<evidence type="ECO:0000256" key="12">
    <source>
        <dbReference type="ARBA" id="ARBA00025401"/>
    </source>
</evidence>
<gene>
    <name evidence="13" type="primary">recF</name>
    <name evidence="16" type="ORF">BJ960_003188</name>
</gene>
<dbReference type="Gene3D" id="3.40.50.300">
    <property type="entry name" value="P-loop containing nucleotide triphosphate hydrolases"/>
    <property type="match status" value="1"/>
</dbReference>
<comment type="function">
    <text evidence="12 13 14">The RecF protein is involved in DNA metabolism; it is required for DNA replication and normal SOS inducibility. RecF binds preferentially to single-stranded, linear DNA. It also seems to bind ATP.</text>
</comment>
<evidence type="ECO:0000256" key="5">
    <source>
        <dbReference type="ARBA" id="ARBA00022705"/>
    </source>
</evidence>
<evidence type="ECO:0000256" key="2">
    <source>
        <dbReference type="ARBA" id="ARBA00008016"/>
    </source>
</evidence>
<evidence type="ECO:0000259" key="15">
    <source>
        <dbReference type="Pfam" id="PF02463"/>
    </source>
</evidence>
<comment type="subcellular location">
    <subcellularLocation>
        <location evidence="1 13 14">Cytoplasm</location>
    </subcellularLocation>
</comment>
<keyword evidence="11 13" id="KW-0742">SOS response</keyword>
<dbReference type="GO" id="GO:0005737">
    <property type="term" value="C:cytoplasm"/>
    <property type="evidence" value="ECO:0007669"/>
    <property type="project" value="UniProtKB-SubCell"/>
</dbReference>
<dbReference type="Gene3D" id="1.20.1050.90">
    <property type="entry name" value="RecF/RecN/SMC, N-terminal domain"/>
    <property type="match status" value="1"/>
</dbReference>
<dbReference type="InterPro" id="IPR018078">
    <property type="entry name" value="DNA-binding_RecF_CS"/>
</dbReference>
<dbReference type="RefSeq" id="WP_185988021.1">
    <property type="nucleotide sequence ID" value="NZ_BAAALZ010000004.1"/>
</dbReference>
<keyword evidence="4 13" id="KW-0963">Cytoplasm</keyword>
<keyword evidence="17" id="KW-1185">Reference proteome</keyword>